<dbReference type="InterPro" id="IPR041854">
    <property type="entry name" value="BFD-like_2Fe2S-bd_dom_sf"/>
</dbReference>
<dbReference type="Proteomes" id="UP000009286">
    <property type="component" value="Chromosome"/>
</dbReference>
<reference evidence="1 2" key="1">
    <citation type="journal article" date="2011" name="BMC Genomics">
        <title>Genomic insights into an obligate epibiotic bacterial predator: Micavibrio aeruginosavorus ARL-13.</title>
        <authorList>
            <person name="Wang Z."/>
            <person name="Kadouri D."/>
            <person name="Wu M."/>
        </authorList>
    </citation>
    <scope>NUCLEOTIDE SEQUENCE [LARGE SCALE GENOMIC DNA]</scope>
    <source>
        <strain evidence="1 2">ARL-13</strain>
    </source>
</reference>
<evidence type="ECO:0000313" key="2">
    <source>
        <dbReference type="Proteomes" id="UP000009286"/>
    </source>
</evidence>
<accession>G2KSV1</accession>
<organism evidence="1 2">
    <name type="scientific">Micavibrio aeruginosavorus (strain ARL-13)</name>
    <dbReference type="NCBI Taxonomy" id="856793"/>
    <lineage>
        <taxon>Bacteria</taxon>
        <taxon>Pseudomonadati</taxon>
        <taxon>Bdellovibrionota</taxon>
        <taxon>Bdellovibrionia</taxon>
        <taxon>Bdellovibrionales</taxon>
        <taxon>Pseudobdellovibrionaceae</taxon>
        <taxon>Micavibrio</taxon>
    </lineage>
</organism>
<evidence type="ECO:0000313" key="1">
    <source>
        <dbReference type="EMBL" id="AEP10096.1"/>
    </source>
</evidence>
<name>G2KSV1_MICAA</name>
<gene>
    <name evidence="1" type="ordered locus">MICA_1785</name>
</gene>
<dbReference type="OrthoDB" id="7428628at2"/>
<sequence>MWVCLCNSFNDKAVKDAIQTFAPDRMIERKDIRALYKLCSGGVDPNCGKCLRTVFVEMVDAHNEAIAQKTNPQKGNNGVQIATPANDMTPPAGAGGCGNCQCDKGGPRCIPG</sequence>
<keyword evidence="2" id="KW-1185">Reference proteome</keyword>
<dbReference type="Gene3D" id="1.10.10.1100">
    <property type="entry name" value="BFD-like [2Fe-2S]-binding domain"/>
    <property type="match status" value="1"/>
</dbReference>
<protein>
    <recommendedName>
        <fullName evidence="3">BFD-like [2Fe-2S]-binding domain-containing protein</fullName>
    </recommendedName>
</protein>
<dbReference type="KEGG" id="mai:MICA_1785"/>
<dbReference type="eggNOG" id="COG2906">
    <property type="taxonomic scope" value="Bacteria"/>
</dbReference>
<dbReference type="HOGENOM" id="CLU_2180805_0_0_5"/>
<dbReference type="AlphaFoldDB" id="G2KSV1"/>
<dbReference type="STRING" id="856793.MICA_1785"/>
<evidence type="ECO:0008006" key="3">
    <source>
        <dbReference type="Google" id="ProtNLM"/>
    </source>
</evidence>
<dbReference type="EMBL" id="CP002382">
    <property type="protein sequence ID" value="AEP10096.1"/>
    <property type="molecule type" value="Genomic_DNA"/>
</dbReference>
<proteinExistence type="predicted"/>
<dbReference type="RefSeq" id="WP_014103319.1">
    <property type="nucleotide sequence ID" value="NC_016026.1"/>
</dbReference>